<dbReference type="SMART" id="SM00333">
    <property type="entry name" value="TUDOR"/>
    <property type="match status" value="2"/>
</dbReference>
<feature type="region of interest" description="Disordered" evidence="1">
    <location>
        <begin position="257"/>
        <end position="282"/>
    </location>
</feature>
<keyword evidence="4" id="KW-1185">Reference proteome</keyword>
<dbReference type="Proteomes" id="UP001230268">
    <property type="component" value="Unassembled WGS sequence"/>
</dbReference>
<reference evidence="3" key="1">
    <citation type="submission" date="2023-08" db="EMBL/GenBank/DDBJ databases">
        <title>Draft sequence of the Babesia gibsoni genome.</title>
        <authorList>
            <person name="Yamagishi J.Y."/>
            <person name="Xuan X.X."/>
        </authorList>
    </citation>
    <scope>NUCLEOTIDE SEQUENCE</scope>
    <source>
        <strain evidence="3">Azabu</strain>
    </source>
</reference>
<proteinExistence type="predicted"/>
<dbReference type="Gene3D" id="2.30.30.140">
    <property type="match status" value="1"/>
</dbReference>
<evidence type="ECO:0000313" key="3">
    <source>
        <dbReference type="EMBL" id="KAK1444424.1"/>
    </source>
</evidence>
<accession>A0AAD8PFP3</accession>
<dbReference type="PROSITE" id="PS50304">
    <property type="entry name" value="TUDOR"/>
    <property type="match status" value="1"/>
</dbReference>
<gene>
    <name evidence="3" type="ORF">BgAZ_103300</name>
</gene>
<dbReference type="SUPFAM" id="SSF63748">
    <property type="entry name" value="Tudor/PWWP/MBT"/>
    <property type="match status" value="1"/>
</dbReference>
<sequence length="321" mass="36661">MDQSETYEELQAKINEYTEQVQLVEEALQQDPDNAELKALRHDLREVIELTEDLIKFKVQNEQAPPSAVLEHKIPESYEATTVSGGNTQYIGKICVVLFNGKQRYGQIIRVEGELPTDAVIIELIGTGQQCSLAAKDLKLLEPPPLEECKAGTLVQVLYAEDGRWYDAVINRGTDEGYVITYKDYNVSEEVKPDRVRLKQKNATKTKDVREIITPAGYKIPENLIIKQNDNEKEKMRKKKLVQTLKKQQKAERIEAEAKNRANSWRKFQEKAGSRSKSGYMTGKREGSIFSITDDTTTLSAPTSLHNSFVPRKRFDYNERF</sequence>
<evidence type="ECO:0000256" key="1">
    <source>
        <dbReference type="SAM" id="MobiDB-lite"/>
    </source>
</evidence>
<evidence type="ECO:0000313" key="4">
    <source>
        <dbReference type="Proteomes" id="UP001230268"/>
    </source>
</evidence>
<evidence type="ECO:0000259" key="2">
    <source>
        <dbReference type="PROSITE" id="PS50304"/>
    </source>
</evidence>
<organism evidence="3 4">
    <name type="scientific">Babesia gibsoni</name>
    <dbReference type="NCBI Taxonomy" id="33632"/>
    <lineage>
        <taxon>Eukaryota</taxon>
        <taxon>Sar</taxon>
        <taxon>Alveolata</taxon>
        <taxon>Apicomplexa</taxon>
        <taxon>Aconoidasida</taxon>
        <taxon>Piroplasmida</taxon>
        <taxon>Babesiidae</taxon>
        <taxon>Babesia</taxon>
    </lineage>
</organism>
<dbReference type="InterPro" id="IPR002999">
    <property type="entry name" value="Tudor"/>
</dbReference>
<dbReference type="AlphaFoldDB" id="A0AAD8PFP3"/>
<dbReference type="EMBL" id="JAVEPI010000001">
    <property type="protein sequence ID" value="KAK1444424.1"/>
    <property type="molecule type" value="Genomic_DNA"/>
</dbReference>
<comment type="caution">
    <text evidence="3">The sequence shown here is derived from an EMBL/GenBank/DDBJ whole genome shotgun (WGS) entry which is preliminary data.</text>
</comment>
<feature type="domain" description="Tudor" evidence="2">
    <location>
        <begin position="148"/>
        <end position="206"/>
    </location>
</feature>
<dbReference type="CDD" id="cd04508">
    <property type="entry name" value="Tudor_SF"/>
    <property type="match status" value="1"/>
</dbReference>
<name>A0AAD8PFP3_BABGI</name>
<protein>
    <recommendedName>
        <fullName evidence="2">Tudor domain-containing protein</fullName>
    </recommendedName>
</protein>